<feature type="compositionally biased region" description="Basic and acidic residues" evidence="1">
    <location>
        <begin position="94"/>
        <end position="114"/>
    </location>
</feature>
<reference evidence="2" key="1">
    <citation type="journal article" date="2020" name="Nature">
        <title>Giant virus diversity and host interactions through global metagenomics.</title>
        <authorList>
            <person name="Schulz F."/>
            <person name="Roux S."/>
            <person name="Paez-Espino D."/>
            <person name="Jungbluth S."/>
            <person name="Walsh D.A."/>
            <person name="Denef V.J."/>
            <person name="McMahon K.D."/>
            <person name="Konstantinidis K.T."/>
            <person name="Eloe-Fadrosh E.A."/>
            <person name="Kyrpides N.C."/>
            <person name="Woyke T."/>
        </authorList>
    </citation>
    <scope>NUCLEOTIDE SEQUENCE</scope>
    <source>
        <strain evidence="2">GVMAG-M-3300023184-68</strain>
    </source>
</reference>
<dbReference type="Gene3D" id="1.25.40.180">
    <property type="match status" value="1"/>
</dbReference>
<sequence length="369" mass="42626">MKDIRNYFESINITPETVVENFRRFLTESVITHILELDVMVVEITPPVTNTISTTHSSTNSHSSYSKTRGSSSSSNSNYINRKSLHTDHRKRHGEYDENRSTNRHGDHNHKNSNSDDWNSGKSFKATKIMTKEGVEKDINDIRISLNKISNKNYETHRDLIVLLVEKFMDDSGNEHDASENTLMNIKKIAQFIFDIASTNKFYGDIYADLYKELVEKFEIFSTILNDFVSNYNNNIYTLQYVDSNVDYDAYCEYNKANETRRATASFLVLLMNRSVLKTSTLTDLIIHFQSVFTKYISEENRTNEADEITEVLFLLITMGAEILSVLPEWESTIIPNIIITSKLKAKEQKSMSSRSVFKYMDLLKKIGR</sequence>
<evidence type="ECO:0008006" key="3">
    <source>
        <dbReference type="Google" id="ProtNLM"/>
    </source>
</evidence>
<protein>
    <recommendedName>
        <fullName evidence="3">MIF4G domain-containing protein</fullName>
    </recommendedName>
</protein>
<evidence type="ECO:0000313" key="2">
    <source>
        <dbReference type="EMBL" id="QHT90324.1"/>
    </source>
</evidence>
<feature type="compositionally biased region" description="Low complexity" evidence="1">
    <location>
        <begin position="50"/>
        <end position="77"/>
    </location>
</feature>
<feature type="region of interest" description="Disordered" evidence="1">
    <location>
        <begin position="50"/>
        <end position="122"/>
    </location>
</feature>
<dbReference type="InterPro" id="IPR016024">
    <property type="entry name" value="ARM-type_fold"/>
</dbReference>
<dbReference type="SUPFAM" id="SSF48371">
    <property type="entry name" value="ARM repeat"/>
    <property type="match status" value="1"/>
</dbReference>
<name>A0A6C0IBG8_9ZZZZ</name>
<dbReference type="AlphaFoldDB" id="A0A6C0IBG8"/>
<dbReference type="EMBL" id="MN740153">
    <property type="protein sequence ID" value="QHT90324.1"/>
    <property type="molecule type" value="Genomic_DNA"/>
</dbReference>
<accession>A0A6C0IBG8</accession>
<organism evidence="2">
    <name type="scientific">viral metagenome</name>
    <dbReference type="NCBI Taxonomy" id="1070528"/>
    <lineage>
        <taxon>unclassified sequences</taxon>
        <taxon>metagenomes</taxon>
        <taxon>organismal metagenomes</taxon>
    </lineage>
</organism>
<evidence type="ECO:0000256" key="1">
    <source>
        <dbReference type="SAM" id="MobiDB-lite"/>
    </source>
</evidence>
<proteinExistence type="predicted"/>